<dbReference type="PANTHER" id="PTHR47799">
    <property type="entry name" value="OMEGA-AMIDASE YAFV"/>
    <property type="match status" value="1"/>
</dbReference>
<dbReference type="eggNOG" id="COG0388">
    <property type="taxonomic scope" value="Bacteria"/>
</dbReference>
<protein>
    <recommendedName>
        <fullName evidence="5">Omega-amidase YafV</fullName>
        <ecNumber evidence="3">3.5.1.3</ecNumber>
    </recommendedName>
</protein>
<evidence type="ECO:0000313" key="7">
    <source>
        <dbReference type="EMBL" id="CDN30731.1"/>
    </source>
</evidence>
<dbReference type="SUPFAM" id="SSF56317">
    <property type="entry name" value="Carbon-nitrogen hydrolase"/>
    <property type="match status" value="1"/>
</dbReference>
<reference evidence="7 8" key="1">
    <citation type="journal article" date="2015" name="Genome Announc.">
        <title>Complete Genome Sequence of the Novel Leech Symbiont Mucinivorans hirudinis M3T.</title>
        <authorList>
            <person name="Nelson M.C."/>
            <person name="Bomar L."/>
            <person name="Graf J."/>
        </authorList>
    </citation>
    <scope>NUCLEOTIDE SEQUENCE [LARGE SCALE GENOMIC DNA]</scope>
    <source>
        <strain evidence="8">M3</strain>
    </source>
</reference>
<sequence>MNIAWENPTANLAKVREVIMATDADLVVLPEMFATGFSMSPELIAQPIDGEIVTTLQSIALQSGKAIITSVAIELDGLSGSNPRAGFVNRLFFFTPDGVYLTYDKRHTFRMGGEHEKYLSGEKRLIVHYKGLRIRPLICYDLRFPVWARNRGDYDVLVYVACWPDVRSYAWDTLLRARAIENQCYCIGVNRCGDEPKNSYSGDSVILDFLGKPLAQAEPYKEEVITTELSAGELNSFRAKFPAYLDADNFEII</sequence>
<evidence type="ECO:0000259" key="6">
    <source>
        <dbReference type="PROSITE" id="PS50263"/>
    </source>
</evidence>
<keyword evidence="8" id="KW-1185">Reference proteome</keyword>
<organism evidence="7 8">
    <name type="scientific">Mucinivorans hirudinis</name>
    <dbReference type="NCBI Taxonomy" id="1433126"/>
    <lineage>
        <taxon>Bacteria</taxon>
        <taxon>Pseudomonadati</taxon>
        <taxon>Bacteroidota</taxon>
        <taxon>Bacteroidia</taxon>
        <taxon>Bacteroidales</taxon>
        <taxon>Rikenellaceae</taxon>
        <taxon>Mucinivorans</taxon>
    </lineage>
</organism>
<dbReference type="KEGG" id="rbc:BN938_0626"/>
<comment type="similarity">
    <text evidence="1">Belongs to the carbon-nitrogen hydrolase superfamily. NIT1/NIT2 family.</text>
</comment>
<accession>A0A060R6L8</accession>
<dbReference type="PROSITE" id="PS50263">
    <property type="entry name" value="CN_HYDROLASE"/>
    <property type="match status" value="1"/>
</dbReference>
<dbReference type="Gene3D" id="3.60.110.10">
    <property type="entry name" value="Carbon-nitrogen hydrolase"/>
    <property type="match status" value="1"/>
</dbReference>
<dbReference type="EMBL" id="HG934468">
    <property type="protein sequence ID" value="CDN30731.1"/>
    <property type="molecule type" value="Genomic_DNA"/>
</dbReference>
<keyword evidence="2 7" id="KW-0378">Hydrolase</keyword>
<feature type="domain" description="CN hydrolase" evidence="6">
    <location>
        <begin position="1"/>
        <end position="231"/>
    </location>
</feature>
<dbReference type="InterPro" id="IPR003010">
    <property type="entry name" value="C-N_Hydrolase"/>
</dbReference>
<dbReference type="FunFam" id="3.60.110.10:FF:000004">
    <property type="entry name" value="Carbon-nitrogen hydrolase"/>
    <property type="match status" value="1"/>
</dbReference>
<dbReference type="EC" id="3.5.1.3" evidence="3"/>
<gene>
    <name evidence="7" type="ORF">BN938_0626</name>
</gene>
<dbReference type="STRING" id="1433126.BN938_0626"/>
<dbReference type="InterPro" id="IPR052737">
    <property type="entry name" value="Omega-amidase_YafV"/>
</dbReference>
<dbReference type="Proteomes" id="UP000027616">
    <property type="component" value="Chromosome I"/>
</dbReference>
<dbReference type="GO" id="GO:0106008">
    <property type="term" value="F:2-oxoglutaramate amidase activity"/>
    <property type="evidence" value="ECO:0007669"/>
    <property type="project" value="TreeGrafter"/>
</dbReference>
<name>A0A060R6L8_9BACT</name>
<evidence type="ECO:0000313" key="8">
    <source>
        <dbReference type="Proteomes" id="UP000027616"/>
    </source>
</evidence>
<evidence type="ECO:0000256" key="5">
    <source>
        <dbReference type="ARBA" id="ARBA00072139"/>
    </source>
</evidence>
<dbReference type="AlphaFoldDB" id="A0A060R6L8"/>
<evidence type="ECO:0000256" key="4">
    <source>
        <dbReference type="ARBA" id="ARBA00052904"/>
    </source>
</evidence>
<dbReference type="InterPro" id="IPR036526">
    <property type="entry name" value="C-N_Hydrolase_sf"/>
</dbReference>
<dbReference type="HOGENOM" id="CLU_030130_3_7_10"/>
<dbReference type="GO" id="GO:0050152">
    <property type="term" value="F:omega-amidase activity"/>
    <property type="evidence" value="ECO:0007669"/>
    <property type="project" value="UniProtKB-EC"/>
</dbReference>
<dbReference type="CDD" id="cd07575">
    <property type="entry name" value="Xc-1258_like"/>
    <property type="match status" value="1"/>
</dbReference>
<evidence type="ECO:0000256" key="3">
    <source>
        <dbReference type="ARBA" id="ARBA00039118"/>
    </source>
</evidence>
<dbReference type="Pfam" id="PF00795">
    <property type="entry name" value="CN_hydrolase"/>
    <property type="match status" value="1"/>
</dbReference>
<evidence type="ECO:0000256" key="1">
    <source>
        <dbReference type="ARBA" id="ARBA00010613"/>
    </source>
</evidence>
<proteinExistence type="inferred from homology"/>
<dbReference type="PANTHER" id="PTHR47799:SF1">
    <property type="entry name" value="OMEGA-AMIDASE YAFV"/>
    <property type="match status" value="1"/>
</dbReference>
<comment type="catalytic activity">
    <reaction evidence="4">
        <text>a monoamide of a dicarboxylate + H2O = a dicarboxylate + NH4(+)</text>
        <dbReference type="Rhea" id="RHEA:11716"/>
        <dbReference type="ChEBI" id="CHEBI:15377"/>
        <dbReference type="ChEBI" id="CHEBI:28938"/>
        <dbReference type="ChEBI" id="CHEBI:28965"/>
        <dbReference type="ChEBI" id="CHEBI:77450"/>
        <dbReference type="EC" id="3.5.1.3"/>
    </reaction>
</comment>
<evidence type="ECO:0000256" key="2">
    <source>
        <dbReference type="ARBA" id="ARBA00022801"/>
    </source>
</evidence>